<accession>A0A7W4P5D5</accession>
<dbReference type="InterPro" id="IPR009057">
    <property type="entry name" value="Homeodomain-like_sf"/>
</dbReference>
<organism evidence="6 7">
    <name type="scientific">Gluconacetobacter johannae</name>
    <dbReference type="NCBI Taxonomy" id="112140"/>
    <lineage>
        <taxon>Bacteria</taxon>
        <taxon>Pseudomonadati</taxon>
        <taxon>Pseudomonadota</taxon>
        <taxon>Alphaproteobacteria</taxon>
        <taxon>Acetobacterales</taxon>
        <taxon>Acetobacteraceae</taxon>
        <taxon>Gluconacetobacter</taxon>
    </lineage>
</organism>
<evidence type="ECO:0000259" key="5">
    <source>
        <dbReference type="PROSITE" id="PS50977"/>
    </source>
</evidence>
<keyword evidence="3" id="KW-0804">Transcription</keyword>
<dbReference type="PANTHER" id="PTHR30055">
    <property type="entry name" value="HTH-TYPE TRANSCRIPTIONAL REGULATOR RUTR"/>
    <property type="match status" value="1"/>
</dbReference>
<dbReference type="InterPro" id="IPR025996">
    <property type="entry name" value="MT1864/Rv1816-like_C"/>
</dbReference>
<name>A0A7W4P5D5_9PROT</name>
<proteinExistence type="predicted"/>
<dbReference type="SUPFAM" id="SSF46689">
    <property type="entry name" value="Homeodomain-like"/>
    <property type="match status" value="1"/>
</dbReference>
<evidence type="ECO:0000256" key="1">
    <source>
        <dbReference type="ARBA" id="ARBA00023015"/>
    </source>
</evidence>
<dbReference type="Gene3D" id="1.10.357.10">
    <property type="entry name" value="Tetracycline Repressor, domain 2"/>
    <property type="match status" value="1"/>
</dbReference>
<reference evidence="6 7" key="1">
    <citation type="submission" date="2020-04" db="EMBL/GenBank/DDBJ databases">
        <title>Description of novel Gluconacetobacter.</title>
        <authorList>
            <person name="Sombolestani A."/>
        </authorList>
    </citation>
    <scope>NUCLEOTIDE SEQUENCE [LARGE SCALE GENOMIC DNA]</scope>
    <source>
        <strain evidence="6 7">LMG 21312</strain>
    </source>
</reference>
<dbReference type="InterPro" id="IPR050109">
    <property type="entry name" value="HTH-type_TetR-like_transc_reg"/>
</dbReference>
<evidence type="ECO:0000256" key="3">
    <source>
        <dbReference type="ARBA" id="ARBA00023163"/>
    </source>
</evidence>
<evidence type="ECO:0000313" key="7">
    <source>
        <dbReference type="Proteomes" id="UP000561066"/>
    </source>
</evidence>
<evidence type="ECO:0000256" key="4">
    <source>
        <dbReference type="PROSITE-ProRule" id="PRU00335"/>
    </source>
</evidence>
<protein>
    <submittedName>
        <fullName evidence="6">TetR/AcrR family transcriptional regulator</fullName>
    </submittedName>
</protein>
<dbReference type="InterPro" id="IPR001647">
    <property type="entry name" value="HTH_TetR"/>
</dbReference>
<sequence length="209" mass="22457">MSRPPYHHGNLRAAVLEAAERLLDQGGPSALSLRAIAREAGVSATAPAHHFGDLSGLLSDLAAIGFQRLVETMRRAATDPAPRAPVHAYVRFAQDNPGLYTLMFRSDRLDYRRESLAAASQASWAVLLRSVGSEARMPAESDLATLGQVTFRWSLLHGFCTLLLDGQLRPLLANPACNGDPHVLLDVMVPPPAPVRPGPVPIPTRPPSP</sequence>
<feature type="domain" description="HTH tetR-type" evidence="5">
    <location>
        <begin position="9"/>
        <end position="69"/>
    </location>
</feature>
<feature type="DNA-binding region" description="H-T-H motif" evidence="4">
    <location>
        <begin position="32"/>
        <end position="51"/>
    </location>
</feature>
<evidence type="ECO:0000313" key="6">
    <source>
        <dbReference type="EMBL" id="MBB2176053.1"/>
    </source>
</evidence>
<dbReference type="Pfam" id="PF13305">
    <property type="entry name" value="TetR_C_33"/>
    <property type="match status" value="1"/>
</dbReference>
<dbReference type="SUPFAM" id="SSF48498">
    <property type="entry name" value="Tetracyclin repressor-like, C-terminal domain"/>
    <property type="match status" value="1"/>
</dbReference>
<dbReference type="GO" id="GO:0003700">
    <property type="term" value="F:DNA-binding transcription factor activity"/>
    <property type="evidence" value="ECO:0007669"/>
    <property type="project" value="TreeGrafter"/>
</dbReference>
<dbReference type="InterPro" id="IPR036271">
    <property type="entry name" value="Tet_transcr_reg_TetR-rel_C_sf"/>
</dbReference>
<dbReference type="GO" id="GO:0000976">
    <property type="term" value="F:transcription cis-regulatory region binding"/>
    <property type="evidence" value="ECO:0007669"/>
    <property type="project" value="TreeGrafter"/>
</dbReference>
<dbReference type="PANTHER" id="PTHR30055:SF220">
    <property type="entry name" value="TETR-FAMILY REGULATORY PROTEIN"/>
    <property type="match status" value="1"/>
</dbReference>
<dbReference type="Pfam" id="PF00440">
    <property type="entry name" value="TetR_N"/>
    <property type="match status" value="1"/>
</dbReference>
<comment type="caution">
    <text evidence="6">The sequence shown here is derived from an EMBL/GenBank/DDBJ whole genome shotgun (WGS) entry which is preliminary data.</text>
</comment>
<keyword evidence="7" id="KW-1185">Reference proteome</keyword>
<dbReference type="RefSeq" id="WP_182943408.1">
    <property type="nucleotide sequence ID" value="NZ_JABEQH010000010.1"/>
</dbReference>
<dbReference type="PROSITE" id="PS50977">
    <property type="entry name" value="HTH_TETR_2"/>
    <property type="match status" value="1"/>
</dbReference>
<dbReference type="Proteomes" id="UP000561066">
    <property type="component" value="Unassembled WGS sequence"/>
</dbReference>
<evidence type="ECO:0000256" key="2">
    <source>
        <dbReference type="ARBA" id="ARBA00023125"/>
    </source>
</evidence>
<keyword evidence="2 4" id="KW-0238">DNA-binding</keyword>
<keyword evidence="1" id="KW-0805">Transcription regulation</keyword>
<dbReference type="EMBL" id="JABEQH010000010">
    <property type="protein sequence ID" value="MBB2176053.1"/>
    <property type="molecule type" value="Genomic_DNA"/>
</dbReference>
<dbReference type="AlphaFoldDB" id="A0A7W4P5D5"/>
<gene>
    <name evidence="6" type="ORF">HLH21_08925</name>
</gene>